<comment type="caution">
    <text evidence="1">The sequence shown here is derived from an EMBL/GenBank/DDBJ whole genome shotgun (WGS) entry which is preliminary data.</text>
</comment>
<organism evidence="1 2">
    <name type="scientific">Fusarium albosuccineum</name>
    <dbReference type="NCBI Taxonomy" id="1237068"/>
    <lineage>
        <taxon>Eukaryota</taxon>
        <taxon>Fungi</taxon>
        <taxon>Dikarya</taxon>
        <taxon>Ascomycota</taxon>
        <taxon>Pezizomycotina</taxon>
        <taxon>Sordariomycetes</taxon>
        <taxon>Hypocreomycetidae</taxon>
        <taxon>Hypocreales</taxon>
        <taxon>Nectriaceae</taxon>
        <taxon>Fusarium</taxon>
        <taxon>Fusarium decemcellulare species complex</taxon>
    </lineage>
</organism>
<dbReference type="EMBL" id="JAADYS010002422">
    <property type="protein sequence ID" value="KAF4458569.1"/>
    <property type="molecule type" value="Genomic_DNA"/>
</dbReference>
<gene>
    <name evidence="1" type="ORF">FALBO_14693</name>
</gene>
<dbReference type="Proteomes" id="UP000554235">
    <property type="component" value="Unassembled WGS sequence"/>
</dbReference>
<accession>A0A8H4KZM7</accession>
<evidence type="ECO:0000313" key="2">
    <source>
        <dbReference type="Proteomes" id="UP000554235"/>
    </source>
</evidence>
<reference evidence="1 2" key="1">
    <citation type="submission" date="2020-01" db="EMBL/GenBank/DDBJ databases">
        <title>Identification and distribution of gene clusters putatively required for synthesis of sphingolipid metabolism inhibitors in phylogenetically diverse species of the filamentous fungus Fusarium.</title>
        <authorList>
            <person name="Kim H.-S."/>
            <person name="Busman M."/>
            <person name="Brown D.W."/>
            <person name="Divon H."/>
            <person name="Uhlig S."/>
            <person name="Proctor R.H."/>
        </authorList>
    </citation>
    <scope>NUCLEOTIDE SEQUENCE [LARGE SCALE GENOMIC DNA]</scope>
    <source>
        <strain evidence="1 2">NRRL 20459</strain>
    </source>
</reference>
<keyword evidence="2" id="KW-1185">Reference proteome</keyword>
<proteinExistence type="predicted"/>
<protein>
    <submittedName>
        <fullName evidence="1">Uncharacterized protein</fullName>
    </submittedName>
</protein>
<sequence>MRPNPSPPDAIWITNAVLLRAIERFHHASSVPCRRLSSCPGPIESRRRLGKRHMTAILPESHASPPPWTIDLPFDLGEWNWEAPAAPENRNKQKVGRIEQLIRWLEGSAEEESQIVEEATASQAGTLSPAREALVQLQDHLVHFEQVDDKHALWQACRPYLEQVISLVQVRMISCDDLLLTLDPFDSEFKQRAPAKVLDHVRAKQWSKIVNVIHASRPTPSHDAYGDRLWRQCFEEVFKMTPQRATFELFQNLAMKGVGRLSFPFTNALTFRLVQTLVMHEASRPSLGLRENSELHAQFAQDIKSFNMGGLRDYCIDLVESCLSQSRDDEHRRGIAYNLLLAIGFIQPVSRSLFRHVARYFQGTIEWSDQEAFYVARARLLAKSQNRRNLASVHWRPPVHKSDSSWQMLLVASLRENQQRRQQNLRTLICAAQHMGHLETLLRAATNMENGGTLLRDILVASRDRDVAVAAWMAYNRGRESPAKWSWHLWLPYVQSMIEDPNFNLSVFWDAVNLFPFKSMETLPKDKHWKGIRSRMDLLEMMGEWFMLRPGLTERQRLRCIEKTLAYSKATGEPMSARLVSNLATLIVRDLEVGNLGRTERLEYLVAKTEELQGRKQARRVRTQLEGWRWVIQQQDMRPQEPVKSDVDKELQGLSDGMEAFDAEKQLALKQGLEPDLSAARRMELSIRQARREGA</sequence>
<name>A0A8H4KZM7_9HYPO</name>
<dbReference type="OrthoDB" id="5428038at2759"/>
<dbReference type="AlphaFoldDB" id="A0A8H4KZM7"/>
<evidence type="ECO:0000313" key="1">
    <source>
        <dbReference type="EMBL" id="KAF4458569.1"/>
    </source>
</evidence>